<dbReference type="PANTHER" id="PTHR43080:SF2">
    <property type="entry name" value="CBS DOMAIN-CONTAINING PROTEIN"/>
    <property type="match status" value="1"/>
</dbReference>
<evidence type="ECO:0000259" key="3">
    <source>
        <dbReference type="PROSITE" id="PS51371"/>
    </source>
</evidence>
<evidence type="ECO:0000313" key="5">
    <source>
        <dbReference type="Proteomes" id="UP001595740"/>
    </source>
</evidence>
<dbReference type="SUPFAM" id="SSF54631">
    <property type="entry name" value="CBS-domain pair"/>
    <property type="match status" value="1"/>
</dbReference>
<accession>A0ABV7RNN1</accession>
<dbReference type="PROSITE" id="PS51371">
    <property type="entry name" value="CBS"/>
    <property type="match status" value="2"/>
</dbReference>
<name>A0ABV7RNN1_9GAMM</name>
<dbReference type="Gene3D" id="3.10.580.10">
    <property type="entry name" value="CBS-domain"/>
    <property type="match status" value="1"/>
</dbReference>
<dbReference type="InterPro" id="IPR044725">
    <property type="entry name" value="CBSX3_CBS_dom"/>
</dbReference>
<keyword evidence="5" id="KW-1185">Reference proteome</keyword>
<keyword evidence="1 2" id="KW-0129">CBS domain</keyword>
<sequence length="143" mass="15734">MRTVRQLLEAKAPEVFAIGPDVPVIDAIRLMAEKRIGAVLVIEGGRLIGILSERDYARKIVLQGRSSADTPVRTIMTADVISVGLDDSADQCMQIVTNQRIRHLPVLDKGQVLGVVSIGDLVKAVIEDQQLELDQLQQYIRHA</sequence>
<reference evidence="5" key="1">
    <citation type="journal article" date="2019" name="Int. J. Syst. Evol. Microbiol.">
        <title>The Global Catalogue of Microorganisms (GCM) 10K type strain sequencing project: providing services to taxonomists for standard genome sequencing and annotation.</title>
        <authorList>
            <consortium name="The Broad Institute Genomics Platform"/>
            <consortium name="The Broad Institute Genome Sequencing Center for Infectious Disease"/>
            <person name="Wu L."/>
            <person name="Ma J."/>
        </authorList>
    </citation>
    <scope>NUCLEOTIDE SEQUENCE [LARGE SCALE GENOMIC DNA]</scope>
    <source>
        <strain evidence="5">KCTC 42875</strain>
    </source>
</reference>
<dbReference type="Pfam" id="PF00571">
    <property type="entry name" value="CBS"/>
    <property type="match status" value="2"/>
</dbReference>
<evidence type="ECO:0000256" key="1">
    <source>
        <dbReference type="ARBA" id="ARBA00023122"/>
    </source>
</evidence>
<gene>
    <name evidence="4" type="ORF">ACFOLC_08000</name>
</gene>
<dbReference type="SMART" id="SM00116">
    <property type="entry name" value="CBS"/>
    <property type="match status" value="2"/>
</dbReference>
<dbReference type="InterPro" id="IPR046342">
    <property type="entry name" value="CBS_dom_sf"/>
</dbReference>
<dbReference type="RefSeq" id="WP_386758718.1">
    <property type="nucleotide sequence ID" value="NZ_JBHRXK010000003.1"/>
</dbReference>
<dbReference type="InterPro" id="IPR051257">
    <property type="entry name" value="Diverse_CBS-Domain"/>
</dbReference>
<protein>
    <submittedName>
        <fullName evidence="4">CBS domain-containing protein</fullName>
    </submittedName>
</protein>
<organism evidence="4 5">
    <name type="scientific">Lysobacter cavernae</name>
    <dbReference type="NCBI Taxonomy" id="1685901"/>
    <lineage>
        <taxon>Bacteria</taxon>
        <taxon>Pseudomonadati</taxon>
        <taxon>Pseudomonadota</taxon>
        <taxon>Gammaproteobacteria</taxon>
        <taxon>Lysobacterales</taxon>
        <taxon>Lysobacteraceae</taxon>
        <taxon>Lysobacter</taxon>
    </lineage>
</organism>
<comment type="caution">
    <text evidence="4">The sequence shown here is derived from an EMBL/GenBank/DDBJ whole genome shotgun (WGS) entry which is preliminary data.</text>
</comment>
<dbReference type="Proteomes" id="UP001595740">
    <property type="component" value="Unassembled WGS sequence"/>
</dbReference>
<dbReference type="CDD" id="cd04623">
    <property type="entry name" value="CBS_pair_bac_euk"/>
    <property type="match status" value="1"/>
</dbReference>
<proteinExistence type="predicted"/>
<feature type="domain" description="CBS" evidence="3">
    <location>
        <begin position="11"/>
        <end position="67"/>
    </location>
</feature>
<dbReference type="EMBL" id="JBHRXK010000003">
    <property type="protein sequence ID" value="MFC3550960.1"/>
    <property type="molecule type" value="Genomic_DNA"/>
</dbReference>
<evidence type="ECO:0000313" key="4">
    <source>
        <dbReference type="EMBL" id="MFC3550960.1"/>
    </source>
</evidence>
<evidence type="ECO:0000256" key="2">
    <source>
        <dbReference type="PROSITE-ProRule" id="PRU00703"/>
    </source>
</evidence>
<feature type="domain" description="CBS" evidence="3">
    <location>
        <begin position="76"/>
        <end position="131"/>
    </location>
</feature>
<dbReference type="PANTHER" id="PTHR43080">
    <property type="entry name" value="CBS DOMAIN-CONTAINING PROTEIN CBSX3, MITOCHONDRIAL"/>
    <property type="match status" value="1"/>
</dbReference>
<dbReference type="InterPro" id="IPR000644">
    <property type="entry name" value="CBS_dom"/>
</dbReference>